<dbReference type="Gene3D" id="6.10.340.10">
    <property type="match status" value="1"/>
</dbReference>
<dbReference type="EMBL" id="QWEG01000018">
    <property type="protein sequence ID" value="RHW32811.1"/>
    <property type="molecule type" value="Genomic_DNA"/>
</dbReference>
<evidence type="ECO:0000313" key="18">
    <source>
        <dbReference type="Proteomes" id="UP000284416"/>
    </source>
</evidence>
<keyword evidence="8" id="KW-0547">Nucleotide-binding</keyword>
<feature type="domain" description="Histidine kinase" evidence="15">
    <location>
        <begin position="371"/>
        <end position="477"/>
    </location>
</feature>
<evidence type="ECO:0000256" key="6">
    <source>
        <dbReference type="ARBA" id="ARBA00022679"/>
    </source>
</evidence>
<keyword evidence="7 14" id="KW-0812">Transmembrane</keyword>
<keyword evidence="12" id="KW-0902">Two-component regulatory system</keyword>
<name>A0A417YIF7_9BACI</name>
<evidence type="ECO:0000256" key="9">
    <source>
        <dbReference type="ARBA" id="ARBA00022777"/>
    </source>
</evidence>
<evidence type="ECO:0000256" key="4">
    <source>
        <dbReference type="ARBA" id="ARBA00022475"/>
    </source>
</evidence>
<evidence type="ECO:0000256" key="3">
    <source>
        <dbReference type="ARBA" id="ARBA00012438"/>
    </source>
</evidence>
<dbReference type="InterPro" id="IPR010559">
    <property type="entry name" value="Sig_transdc_His_kin_internal"/>
</dbReference>
<dbReference type="SUPFAM" id="SSF55874">
    <property type="entry name" value="ATPase domain of HSP90 chaperone/DNA topoisomerase II/histidine kinase"/>
    <property type="match status" value="1"/>
</dbReference>
<dbReference type="GO" id="GO:0005886">
    <property type="term" value="C:plasma membrane"/>
    <property type="evidence" value="ECO:0007669"/>
    <property type="project" value="UniProtKB-SubCell"/>
</dbReference>
<keyword evidence="5" id="KW-0597">Phosphoprotein</keyword>
<dbReference type="RefSeq" id="WP_118924105.1">
    <property type="nucleotide sequence ID" value="NZ_QWEG01000018.1"/>
</dbReference>
<evidence type="ECO:0000256" key="8">
    <source>
        <dbReference type="ARBA" id="ARBA00022741"/>
    </source>
</evidence>
<sequence length="479" mass="55328">MKTIRNKIIFLFAVIWIIISLVWCLMIYSNQKTIENYNEILQRYLLFKEISQFSQDSINALNHYFINPAEEPQNEFLHLSNKLKKRQDKLNSLKNQSNMIMLMNFDNMIKSQLESMELASSFFQKKNDAKATFHFNEAVKTSTYITETTLLLINGELKTYDHFYREIIQQSKQSLMLSFLTLATTSITIFLIFFKFSNDITRPIVQLTNAAREISSGNFEQIIDIQTKDEINFLASTLNQMRVNIKNLIGEIQKKAKVERELQEHKLLLKESELKTLQSQINPHFLFNTLNILAKKAFLENAKETSNLIISVADLLRYNIKSMGDSTTIQKEMKGLEHYLIIQQARFEERVHYTIHVDENCLFFTLPSLTLQPFVENAIIHAIEPFAEGGNIAIRVQKEDLHINIEIVDNGPGIPNDIVQSILNGFPKNEYKGQSTGIGIHNVIRRLQLFYGKNDIVEINSISNQGTRIILRLPIQGGD</sequence>
<dbReference type="InterPro" id="IPR005467">
    <property type="entry name" value="His_kinase_dom"/>
</dbReference>
<dbReference type="GO" id="GO:0000155">
    <property type="term" value="F:phosphorelay sensor kinase activity"/>
    <property type="evidence" value="ECO:0007669"/>
    <property type="project" value="InterPro"/>
</dbReference>
<comment type="subcellular location">
    <subcellularLocation>
        <location evidence="2">Cell membrane</location>
        <topology evidence="2">Multi-pass membrane protein</topology>
    </subcellularLocation>
</comment>
<feature type="transmembrane region" description="Helical" evidence="14">
    <location>
        <begin position="175"/>
        <end position="194"/>
    </location>
</feature>
<evidence type="ECO:0000256" key="1">
    <source>
        <dbReference type="ARBA" id="ARBA00000085"/>
    </source>
</evidence>
<dbReference type="CDD" id="cd06225">
    <property type="entry name" value="HAMP"/>
    <property type="match status" value="1"/>
</dbReference>
<evidence type="ECO:0000256" key="5">
    <source>
        <dbReference type="ARBA" id="ARBA00022553"/>
    </source>
</evidence>
<evidence type="ECO:0000256" key="12">
    <source>
        <dbReference type="ARBA" id="ARBA00023012"/>
    </source>
</evidence>
<dbReference type="Proteomes" id="UP000284416">
    <property type="component" value="Unassembled WGS sequence"/>
</dbReference>
<gene>
    <name evidence="17" type="ORF">D1B31_20910</name>
</gene>
<keyword evidence="18" id="KW-1185">Reference proteome</keyword>
<feature type="domain" description="HAMP" evidence="16">
    <location>
        <begin position="198"/>
        <end position="250"/>
    </location>
</feature>
<dbReference type="InterPro" id="IPR003594">
    <property type="entry name" value="HATPase_dom"/>
</dbReference>
<dbReference type="SUPFAM" id="SSF158472">
    <property type="entry name" value="HAMP domain-like"/>
    <property type="match status" value="1"/>
</dbReference>
<evidence type="ECO:0000313" key="17">
    <source>
        <dbReference type="EMBL" id="RHW32811.1"/>
    </source>
</evidence>
<dbReference type="Pfam" id="PF06580">
    <property type="entry name" value="His_kinase"/>
    <property type="match status" value="1"/>
</dbReference>
<dbReference type="PANTHER" id="PTHR34220:SF11">
    <property type="entry name" value="SENSOR PROTEIN KINASE HPTS"/>
    <property type="match status" value="1"/>
</dbReference>
<dbReference type="Gene3D" id="3.30.565.10">
    <property type="entry name" value="Histidine kinase-like ATPase, C-terminal domain"/>
    <property type="match status" value="1"/>
</dbReference>
<dbReference type="Pfam" id="PF02518">
    <property type="entry name" value="HATPase_c"/>
    <property type="match status" value="1"/>
</dbReference>
<dbReference type="AlphaFoldDB" id="A0A417YIF7"/>
<comment type="catalytic activity">
    <reaction evidence="1">
        <text>ATP + protein L-histidine = ADP + protein N-phospho-L-histidine.</text>
        <dbReference type="EC" id="2.7.13.3"/>
    </reaction>
</comment>
<dbReference type="InterPro" id="IPR036890">
    <property type="entry name" value="HATPase_C_sf"/>
</dbReference>
<dbReference type="SMART" id="SM00387">
    <property type="entry name" value="HATPase_c"/>
    <property type="match status" value="1"/>
</dbReference>
<dbReference type="SMART" id="SM00304">
    <property type="entry name" value="HAMP"/>
    <property type="match status" value="1"/>
</dbReference>
<keyword evidence="6" id="KW-0808">Transferase</keyword>
<dbReference type="OrthoDB" id="9776552at2"/>
<organism evidence="17 18">
    <name type="scientific">Neobacillus notoginsengisoli</name>
    <dbReference type="NCBI Taxonomy" id="1578198"/>
    <lineage>
        <taxon>Bacteria</taxon>
        <taxon>Bacillati</taxon>
        <taxon>Bacillota</taxon>
        <taxon>Bacilli</taxon>
        <taxon>Bacillales</taxon>
        <taxon>Bacillaceae</taxon>
        <taxon>Neobacillus</taxon>
    </lineage>
</organism>
<keyword evidence="10" id="KW-0067">ATP-binding</keyword>
<keyword evidence="9 17" id="KW-0418">Kinase</keyword>
<keyword evidence="13 14" id="KW-0472">Membrane</keyword>
<dbReference type="PROSITE" id="PS50885">
    <property type="entry name" value="HAMP"/>
    <property type="match status" value="1"/>
</dbReference>
<dbReference type="PANTHER" id="PTHR34220">
    <property type="entry name" value="SENSOR HISTIDINE KINASE YPDA"/>
    <property type="match status" value="1"/>
</dbReference>
<evidence type="ECO:0000256" key="2">
    <source>
        <dbReference type="ARBA" id="ARBA00004651"/>
    </source>
</evidence>
<keyword evidence="11 14" id="KW-1133">Transmembrane helix</keyword>
<dbReference type="EC" id="2.7.13.3" evidence="3"/>
<dbReference type="PRINTS" id="PR00344">
    <property type="entry name" value="BCTRLSENSOR"/>
</dbReference>
<evidence type="ECO:0000256" key="11">
    <source>
        <dbReference type="ARBA" id="ARBA00022989"/>
    </source>
</evidence>
<accession>A0A417YIF7</accession>
<evidence type="ECO:0000256" key="14">
    <source>
        <dbReference type="SAM" id="Phobius"/>
    </source>
</evidence>
<proteinExistence type="predicted"/>
<evidence type="ECO:0000259" key="15">
    <source>
        <dbReference type="PROSITE" id="PS50109"/>
    </source>
</evidence>
<evidence type="ECO:0000256" key="7">
    <source>
        <dbReference type="ARBA" id="ARBA00022692"/>
    </source>
</evidence>
<feature type="transmembrane region" description="Helical" evidence="14">
    <location>
        <begin position="9"/>
        <end position="28"/>
    </location>
</feature>
<comment type="caution">
    <text evidence="17">The sequence shown here is derived from an EMBL/GenBank/DDBJ whole genome shotgun (WGS) entry which is preliminary data.</text>
</comment>
<protein>
    <recommendedName>
        <fullName evidence="3">histidine kinase</fullName>
        <ecNumber evidence="3">2.7.13.3</ecNumber>
    </recommendedName>
</protein>
<keyword evidence="4" id="KW-1003">Cell membrane</keyword>
<dbReference type="InterPro" id="IPR003660">
    <property type="entry name" value="HAMP_dom"/>
</dbReference>
<evidence type="ECO:0000256" key="10">
    <source>
        <dbReference type="ARBA" id="ARBA00022840"/>
    </source>
</evidence>
<reference evidence="17 18" key="1">
    <citation type="journal article" date="2017" name="Int. J. Syst. Evol. Microbiol.">
        <title>Bacillus notoginsengisoli sp. nov., a novel bacterium isolated from the rhizosphere of Panax notoginseng.</title>
        <authorList>
            <person name="Zhang M.Y."/>
            <person name="Cheng J."/>
            <person name="Cai Y."/>
            <person name="Zhang T.Y."/>
            <person name="Wu Y.Y."/>
            <person name="Manikprabhu D."/>
            <person name="Li W.J."/>
            <person name="Zhang Y.X."/>
        </authorList>
    </citation>
    <scope>NUCLEOTIDE SEQUENCE [LARGE SCALE GENOMIC DNA]</scope>
    <source>
        <strain evidence="17 18">JCM 30743</strain>
    </source>
</reference>
<evidence type="ECO:0000259" key="16">
    <source>
        <dbReference type="PROSITE" id="PS50885"/>
    </source>
</evidence>
<dbReference type="GO" id="GO:0005524">
    <property type="term" value="F:ATP binding"/>
    <property type="evidence" value="ECO:0007669"/>
    <property type="project" value="UniProtKB-KW"/>
</dbReference>
<dbReference type="InterPro" id="IPR050640">
    <property type="entry name" value="Bact_2-comp_sensor_kinase"/>
</dbReference>
<dbReference type="PROSITE" id="PS50109">
    <property type="entry name" value="HIS_KIN"/>
    <property type="match status" value="1"/>
</dbReference>
<dbReference type="InterPro" id="IPR004358">
    <property type="entry name" value="Sig_transdc_His_kin-like_C"/>
</dbReference>
<evidence type="ECO:0000256" key="13">
    <source>
        <dbReference type="ARBA" id="ARBA00023136"/>
    </source>
</evidence>
<dbReference type="Pfam" id="PF00672">
    <property type="entry name" value="HAMP"/>
    <property type="match status" value="1"/>
</dbReference>